<proteinExistence type="predicted"/>
<reference evidence="1" key="2">
    <citation type="journal article" date="2015" name="Data Brief">
        <title>Shoot transcriptome of the giant reed, Arundo donax.</title>
        <authorList>
            <person name="Barrero R.A."/>
            <person name="Guerrero F.D."/>
            <person name="Moolhuijzen P."/>
            <person name="Goolsby J.A."/>
            <person name="Tidwell J."/>
            <person name="Bellgard S.E."/>
            <person name="Bellgard M.I."/>
        </authorList>
    </citation>
    <scope>NUCLEOTIDE SEQUENCE</scope>
    <source>
        <tissue evidence="1">Shoot tissue taken approximately 20 cm above the soil surface</tissue>
    </source>
</reference>
<dbReference type="AlphaFoldDB" id="A0A0A9DXJ0"/>
<sequence length="20" mass="2252">MIAVFLSHLFFSFVSNSFAS</sequence>
<evidence type="ECO:0000313" key="1">
    <source>
        <dbReference type="EMBL" id="JAD92501.1"/>
    </source>
</evidence>
<reference evidence="1" key="1">
    <citation type="submission" date="2014-09" db="EMBL/GenBank/DDBJ databases">
        <authorList>
            <person name="Magalhaes I.L.F."/>
            <person name="Oliveira U."/>
            <person name="Santos F.R."/>
            <person name="Vidigal T.H.D.A."/>
            <person name="Brescovit A.D."/>
            <person name="Santos A.J."/>
        </authorList>
    </citation>
    <scope>NUCLEOTIDE SEQUENCE</scope>
    <source>
        <tissue evidence="1">Shoot tissue taken approximately 20 cm above the soil surface</tissue>
    </source>
</reference>
<name>A0A0A9DXJ0_ARUDO</name>
<accession>A0A0A9DXJ0</accession>
<organism evidence="1">
    <name type="scientific">Arundo donax</name>
    <name type="common">Giant reed</name>
    <name type="synonym">Donax arundinaceus</name>
    <dbReference type="NCBI Taxonomy" id="35708"/>
    <lineage>
        <taxon>Eukaryota</taxon>
        <taxon>Viridiplantae</taxon>
        <taxon>Streptophyta</taxon>
        <taxon>Embryophyta</taxon>
        <taxon>Tracheophyta</taxon>
        <taxon>Spermatophyta</taxon>
        <taxon>Magnoliopsida</taxon>
        <taxon>Liliopsida</taxon>
        <taxon>Poales</taxon>
        <taxon>Poaceae</taxon>
        <taxon>PACMAD clade</taxon>
        <taxon>Arundinoideae</taxon>
        <taxon>Arundineae</taxon>
        <taxon>Arundo</taxon>
    </lineage>
</organism>
<dbReference type="EMBL" id="GBRH01205394">
    <property type="protein sequence ID" value="JAD92501.1"/>
    <property type="molecule type" value="Transcribed_RNA"/>
</dbReference>
<protein>
    <submittedName>
        <fullName evidence="1">Uncharacterized protein</fullName>
    </submittedName>
</protein>